<dbReference type="EMBL" id="JABWUV010000008">
    <property type="protein sequence ID" value="KAF6337009.1"/>
    <property type="molecule type" value="Genomic_DNA"/>
</dbReference>
<accession>A0A7J7WI03</accession>
<dbReference type="AlphaFoldDB" id="A0A7J7WI03"/>
<reference evidence="2 3" key="1">
    <citation type="journal article" date="2020" name="Nature">
        <title>Six reference-quality genomes reveal evolution of bat adaptations.</title>
        <authorList>
            <person name="Jebb D."/>
            <person name="Huang Z."/>
            <person name="Pippel M."/>
            <person name="Hughes G.M."/>
            <person name="Lavrichenko K."/>
            <person name="Devanna P."/>
            <person name="Winkler S."/>
            <person name="Jermiin L.S."/>
            <person name="Skirmuntt E.C."/>
            <person name="Katzourakis A."/>
            <person name="Burkitt-Gray L."/>
            <person name="Ray D.A."/>
            <person name="Sullivan K.A.M."/>
            <person name="Roscito J.G."/>
            <person name="Kirilenko B.M."/>
            <person name="Davalos L.M."/>
            <person name="Corthals A.P."/>
            <person name="Power M.L."/>
            <person name="Jones G."/>
            <person name="Ransome R.D."/>
            <person name="Dechmann D.K.N."/>
            <person name="Locatelli A.G."/>
            <person name="Puechmaille S.J."/>
            <person name="Fedrigo O."/>
            <person name="Jarvis E.D."/>
            <person name="Hiller M."/>
            <person name="Vernes S.C."/>
            <person name="Myers E.W."/>
            <person name="Teeling E.C."/>
        </authorList>
    </citation>
    <scope>NUCLEOTIDE SEQUENCE [LARGE SCALE GENOMIC DNA]</scope>
    <source>
        <strain evidence="2">MMyoMyo1</strain>
        <tissue evidence="2">Flight muscle</tissue>
    </source>
</reference>
<gene>
    <name evidence="2" type="ORF">mMyoMyo1_012190</name>
</gene>
<dbReference type="Proteomes" id="UP000527355">
    <property type="component" value="Unassembled WGS sequence"/>
</dbReference>
<evidence type="ECO:0000313" key="2">
    <source>
        <dbReference type="EMBL" id="KAF6337009.1"/>
    </source>
</evidence>
<feature type="compositionally biased region" description="Basic and acidic residues" evidence="1">
    <location>
        <begin position="85"/>
        <end position="94"/>
    </location>
</feature>
<evidence type="ECO:0000256" key="1">
    <source>
        <dbReference type="SAM" id="MobiDB-lite"/>
    </source>
</evidence>
<feature type="region of interest" description="Disordered" evidence="1">
    <location>
        <begin position="72"/>
        <end position="98"/>
    </location>
</feature>
<name>A0A7J7WI03_MYOMY</name>
<proteinExistence type="predicted"/>
<organism evidence="2 3">
    <name type="scientific">Myotis myotis</name>
    <name type="common">Greater mouse-eared bat</name>
    <name type="synonym">Vespertilio myotis</name>
    <dbReference type="NCBI Taxonomy" id="51298"/>
    <lineage>
        <taxon>Eukaryota</taxon>
        <taxon>Metazoa</taxon>
        <taxon>Chordata</taxon>
        <taxon>Craniata</taxon>
        <taxon>Vertebrata</taxon>
        <taxon>Euteleostomi</taxon>
        <taxon>Mammalia</taxon>
        <taxon>Eutheria</taxon>
        <taxon>Laurasiatheria</taxon>
        <taxon>Chiroptera</taxon>
        <taxon>Yangochiroptera</taxon>
        <taxon>Vespertilionidae</taxon>
        <taxon>Myotis</taxon>
    </lineage>
</organism>
<evidence type="ECO:0000313" key="3">
    <source>
        <dbReference type="Proteomes" id="UP000527355"/>
    </source>
</evidence>
<comment type="caution">
    <text evidence="2">The sequence shown here is derived from an EMBL/GenBank/DDBJ whole genome shotgun (WGS) entry which is preliminary data.</text>
</comment>
<protein>
    <submittedName>
        <fullName evidence="2">Uncharacterized protein</fullName>
    </submittedName>
</protein>
<keyword evidence="3" id="KW-1185">Reference proteome</keyword>
<sequence>MELGQLTQAPLANVFINAMIGLLHVDAYKMEGIGSGQQWEEFLLLGLKIQNLWFWFTRLDFRQVPHGAVSDGNGARLRQAPSSFSREEGPDGHHRPVGPLVTHGFHMGATRLHLGVHRQHVFSGDTIMVPLQVAIIHLIIADLGPMSPTVIPGKGLWVPISRIGTMKACNP</sequence>